<comment type="caution">
    <text evidence="5">The sequence shown here is derived from an EMBL/GenBank/DDBJ whole genome shotgun (WGS) entry which is preliminary data.</text>
</comment>
<protein>
    <recommendedName>
        <fullName evidence="4">Peptidase S1 domain-containing protein</fullName>
    </recommendedName>
</protein>
<comment type="similarity">
    <text evidence="2">Belongs to the peptidase S1 family. CLIP subfamily.</text>
</comment>
<evidence type="ECO:0000313" key="5">
    <source>
        <dbReference type="EMBL" id="CAL7938785.1"/>
    </source>
</evidence>
<feature type="chain" id="PRO_5046021845" description="Peptidase S1 domain-containing protein" evidence="3">
    <location>
        <begin position="27"/>
        <end position="290"/>
    </location>
</feature>
<dbReference type="SUPFAM" id="SSF50494">
    <property type="entry name" value="Trypsin-like serine proteases"/>
    <property type="match status" value="1"/>
</dbReference>
<dbReference type="InterPro" id="IPR051487">
    <property type="entry name" value="Ser/Thr_Proteases_Immune/Dev"/>
</dbReference>
<dbReference type="EMBL" id="CAXAJV020001289">
    <property type="protein sequence ID" value="CAL7938785.1"/>
    <property type="molecule type" value="Genomic_DNA"/>
</dbReference>
<dbReference type="SMART" id="SM00020">
    <property type="entry name" value="Tryp_SPc"/>
    <property type="match status" value="1"/>
</dbReference>
<accession>A0ABP1NCQ4</accession>
<dbReference type="InterPro" id="IPR001314">
    <property type="entry name" value="Peptidase_S1A"/>
</dbReference>
<dbReference type="CDD" id="cd00190">
    <property type="entry name" value="Tryp_SPc"/>
    <property type="match status" value="1"/>
</dbReference>
<feature type="domain" description="Peptidase S1" evidence="4">
    <location>
        <begin position="30"/>
        <end position="289"/>
    </location>
</feature>
<evidence type="ECO:0000256" key="1">
    <source>
        <dbReference type="ARBA" id="ARBA00023157"/>
    </source>
</evidence>
<keyword evidence="1" id="KW-1015">Disulfide bond</keyword>
<dbReference type="InterPro" id="IPR033116">
    <property type="entry name" value="TRYPSIN_SER"/>
</dbReference>
<organism evidence="5 6">
    <name type="scientific">Xylocopa violacea</name>
    <name type="common">Violet carpenter bee</name>
    <name type="synonym">Apis violacea</name>
    <dbReference type="NCBI Taxonomy" id="135666"/>
    <lineage>
        <taxon>Eukaryota</taxon>
        <taxon>Metazoa</taxon>
        <taxon>Ecdysozoa</taxon>
        <taxon>Arthropoda</taxon>
        <taxon>Hexapoda</taxon>
        <taxon>Insecta</taxon>
        <taxon>Pterygota</taxon>
        <taxon>Neoptera</taxon>
        <taxon>Endopterygota</taxon>
        <taxon>Hymenoptera</taxon>
        <taxon>Apocrita</taxon>
        <taxon>Aculeata</taxon>
        <taxon>Apoidea</taxon>
        <taxon>Anthophila</taxon>
        <taxon>Apidae</taxon>
        <taxon>Xylocopa</taxon>
        <taxon>Xylocopa</taxon>
    </lineage>
</organism>
<dbReference type="PANTHER" id="PTHR24256">
    <property type="entry name" value="TRYPTASE-RELATED"/>
    <property type="match status" value="1"/>
</dbReference>
<evidence type="ECO:0000259" key="4">
    <source>
        <dbReference type="PROSITE" id="PS50240"/>
    </source>
</evidence>
<dbReference type="InterPro" id="IPR009003">
    <property type="entry name" value="Peptidase_S1_PA"/>
</dbReference>
<reference evidence="5 6" key="1">
    <citation type="submission" date="2024-08" db="EMBL/GenBank/DDBJ databases">
        <authorList>
            <person name="Will J Nash"/>
            <person name="Angela Man"/>
            <person name="Seanna McTaggart"/>
            <person name="Kendall Baker"/>
            <person name="Tom Barker"/>
            <person name="Leah Catchpole"/>
            <person name="Alex Durrant"/>
            <person name="Karim Gharbi"/>
            <person name="Naomi Irish"/>
            <person name="Gemy Kaithakottil"/>
            <person name="Debby Ku"/>
            <person name="Aaliyah Providence"/>
            <person name="Felix Shaw"/>
            <person name="David Swarbreck"/>
            <person name="Chris Watkins"/>
            <person name="Ann M. McCartney"/>
            <person name="Giulio Formenti"/>
            <person name="Alice Mouton"/>
            <person name="Noel Vella"/>
            <person name="Bjorn M von Reumont"/>
            <person name="Adriana Vella"/>
            <person name="Wilfried Haerty"/>
        </authorList>
    </citation>
    <scope>NUCLEOTIDE SEQUENCE [LARGE SCALE GENOMIC DNA]</scope>
</reference>
<proteinExistence type="inferred from homology"/>
<dbReference type="Gene3D" id="2.40.10.10">
    <property type="entry name" value="Trypsin-like serine proteases"/>
    <property type="match status" value="1"/>
</dbReference>
<sequence>MLAKSTVFYLTHLILAMNATSVICRAAPKIIGGHPVSIKHRPFMLSLHSADGFLCGASILSRNWGITALHCFCTRWCFCRLSEETNYFLYAMVFLQTFRGDELLLSEETNYFVRAGSNRLDQGGSLHRVTKMHAYNDSTYQYWFSSMLYHDIALFEVRPRFRFSSRVRSVRLPRESSEPPRQLYVCGWGYTGIQSSPLVSNILRGVIVSHTPYETCVNETIDYTLLVKKENHLCYGTRGKDSCYGDSGGPLASGTTLYGIVSFGHNCAIVSGIYENVSYYRRWIKQITNL</sequence>
<dbReference type="PROSITE" id="PS00135">
    <property type="entry name" value="TRYPSIN_SER"/>
    <property type="match status" value="1"/>
</dbReference>
<keyword evidence="6" id="KW-1185">Reference proteome</keyword>
<dbReference type="InterPro" id="IPR043504">
    <property type="entry name" value="Peptidase_S1_PA_chymotrypsin"/>
</dbReference>
<dbReference type="Proteomes" id="UP001642520">
    <property type="component" value="Unassembled WGS sequence"/>
</dbReference>
<name>A0ABP1NCQ4_XYLVO</name>
<gene>
    <name evidence="5" type="ORF">XYLVIOL_LOCUS3487</name>
</gene>
<feature type="signal peptide" evidence="3">
    <location>
        <begin position="1"/>
        <end position="26"/>
    </location>
</feature>
<dbReference type="PRINTS" id="PR00722">
    <property type="entry name" value="CHYMOTRYPSIN"/>
</dbReference>
<dbReference type="PROSITE" id="PS50240">
    <property type="entry name" value="TRYPSIN_DOM"/>
    <property type="match status" value="1"/>
</dbReference>
<dbReference type="Pfam" id="PF00089">
    <property type="entry name" value="Trypsin"/>
    <property type="match status" value="2"/>
</dbReference>
<keyword evidence="3" id="KW-0732">Signal</keyword>
<evidence type="ECO:0000256" key="2">
    <source>
        <dbReference type="ARBA" id="ARBA00024195"/>
    </source>
</evidence>
<evidence type="ECO:0000313" key="6">
    <source>
        <dbReference type="Proteomes" id="UP001642520"/>
    </source>
</evidence>
<dbReference type="InterPro" id="IPR001254">
    <property type="entry name" value="Trypsin_dom"/>
</dbReference>
<evidence type="ECO:0000256" key="3">
    <source>
        <dbReference type="SAM" id="SignalP"/>
    </source>
</evidence>